<dbReference type="InterPro" id="IPR029016">
    <property type="entry name" value="GAF-like_dom_sf"/>
</dbReference>
<evidence type="ECO:0000313" key="2">
    <source>
        <dbReference type="EMBL" id="CAE7694768.1"/>
    </source>
</evidence>
<accession>A0A812WL54</accession>
<feature type="domain" description="GAF" evidence="1">
    <location>
        <begin position="24"/>
        <end position="179"/>
    </location>
</feature>
<feature type="non-terminal residue" evidence="2">
    <location>
        <position position="1"/>
    </location>
</feature>
<dbReference type="Gene3D" id="3.30.450.40">
    <property type="match status" value="1"/>
</dbReference>
<gene>
    <name evidence="2" type="primary">pde-5</name>
    <name evidence="2" type="ORF">SPIL2461_LOCUS19477</name>
</gene>
<comment type="caution">
    <text evidence="2">The sequence shown here is derived from an EMBL/GenBank/DDBJ whole genome shotgun (WGS) entry which is preliminary data.</text>
</comment>
<dbReference type="SUPFAM" id="SSF55781">
    <property type="entry name" value="GAF domain-like"/>
    <property type="match status" value="1"/>
</dbReference>
<name>A0A812WL54_SYMPI</name>
<protein>
    <submittedName>
        <fullName evidence="2">Pde-5 protein</fullName>
    </submittedName>
</protein>
<feature type="non-terminal residue" evidence="2">
    <location>
        <position position="242"/>
    </location>
</feature>
<reference evidence="2" key="1">
    <citation type="submission" date="2021-02" db="EMBL/GenBank/DDBJ databases">
        <authorList>
            <person name="Dougan E. K."/>
            <person name="Rhodes N."/>
            <person name="Thang M."/>
            <person name="Chan C."/>
        </authorList>
    </citation>
    <scope>NUCLEOTIDE SEQUENCE</scope>
</reference>
<dbReference type="Pfam" id="PF01590">
    <property type="entry name" value="GAF"/>
    <property type="match status" value="1"/>
</dbReference>
<evidence type="ECO:0000313" key="3">
    <source>
        <dbReference type="Proteomes" id="UP000649617"/>
    </source>
</evidence>
<dbReference type="Proteomes" id="UP000649617">
    <property type="component" value="Unassembled WGS sequence"/>
</dbReference>
<dbReference type="EMBL" id="CAJNIZ010044600">
    <property type="protein sequence ID" value="CAE7694768.1"/>
    <property type="molecule type" value="Genomic_DNA"/>
</dbReference>
<proteinExistence type="predicted"/>
<dbReference type="OrthoDB" id="430821at2759"/>
<dbReference type="SMART" id="SM00065">
    <property type="entry name" value="GAF"/>
    <property type="match status" value="1"/>
</dbReference>
<sequence length="242" mass="26956">IGCLVGMFPLLFMDHSEVRKREKALDEMFDVVVDSVTQLLDCEAALLFLVDYEKGHLYLRSSSDHTIKGNLRLGEGVAGRVAATGHFMNVDDLRKTELYNPARHENYFGTGVFVRSVLCMPVIGVDPADQATKVLGVLQVINKRGNEGHFLDKDEDVCAALCSQISTSLSTAYGLSSSFRHALERYERALNMPGVRLNPAQENRLQKIYEEVMRDCTEVLRASATILVVQDPGHKDDLILKV</sequence>
<keyword evidence="3" id="KW-1185">Reference proteome</keyword>
<dbReference type="AlphaFoldDB" id="A0A812WL54"/>
<organism evidence="2 3">
    <name type="scientific">Symbiodinium pilosum</name>
    <name type="common">Dinoflagellate</name>
    <dbReference type="NCBI Taxonomy" id="2952"/>
    <lineage>
        <taxon>Eukaryota</taxon>
        <taxon>Sar</taxon>
        <taxon>Alveolata</taxon>
        <taxon>Dinophyceae</taxon>
        <taxon>Suessiales</taxon>
        <taxon>Symbiodiniaceae</taxon>
        <taxon>Symbiodinium</taxon>
    </lineage>
</organism>
<dbReference type="InterPro" id="IPR003018">
    <property type="entry name" value="GAF"/>
</dbReference>
<evidence type="ECO:0000259" key="1">
    <source>
        <dbReference type="SMART" id="SM00065"/>
    </source>
</evidence>